<dbReference type="Gene3D" id="1.10.443.10">
    <property type="entry name" value="Intergrase catalytic core"/>
    <property type="match status" value="1"/>
</dbReference>
<name>A0ABV7UG46_9HYPH</name>
<sequence>MKRNGRPKAGVGKVDLPLYVSGYRNRAGRAYYYYQRYRGTDRVWPRLPMPFTPHDPEFWLRAAQYERLDAICEAGELSFGHTGHAGQRRPLPHPAKDPAGFLTALAEAHALYEREKAGDHKTFGALIDLFTQHAAYQSLKPKTRQEYDRYLDMIRGVCGDDAVRDLTTVDAQQAIDTFQDRPATARFFRAVLMRLVDFGIPRGYADANVVDKTEKVGADSTPYKPWPEWAFELFFEHARIGLHLPVYSALYTGQRSIDVIGMLRPAPEAEAIELVTHKTGGNVWAPIHSEYRDILVATHTDTALLHLREDGEAWTLAGFRTAWQRELSYGQCDPQKSPATRQAEAKREAADNPARAAAMTRIREAGLVFHGLRKNSVCMLLEAGCTETEVSRLVEMSEQMVRHYSRDIDARRVAKSAMRKLEDGWSDIRSTVLGKARNRLTEG</sequence>
<evidence type="ECO:0000256" key="2">
    <source>
        <dbReference type="ARBA" id="ARBA00023172"/>
    </source>
</evidence>
<feature type="region of interest" description="Disordered" evidence="3">
    <location>
        <begin position="331"/>
        <end position="352"/>
    </location>
</feature>
<evidence type="ECO:0000313" key="4">
    <source>
        <dbReference type="EMBL" id="MFC3637064.1"/>
    </source>
</evidence>
<keyword evidence="1" id="KW-0238">DNA-binding</keyword>
<dbReference type="SUPFAM" id="SSF56349">
    <property type="entry name" value="DNA breaking-rejoining enzymes"/>
    <property type="match status" value="1"/>
</dbReference>
<keyword evidence="2" id="KW-0233">DNA recombination</keyword>
<gene>
    <name evidence="4" type="ORF">ACFONL_06655</name>
</gene>
<dbReference type="EMBL" id="JBHRYC010000026">
    <property type="protein sequence ID" value="MFC3637064.1"/>
    <property type="molecule type" value="Genomic_DNA"/>
</dbReference>
<dbReference type="InterPro" id="IPR010998">
    <property type="entry name" value="Integrase_recombinase_N"/>
</dbReference>
<dbReference type="Gene3D" id="1.10.150.130">
    <property type="match status" value="1"/>
</dbReference>
<proteinExistence type="predicted"/>
<evidence type="ECO:0000256" key="1">
    <source>
        <dbReference type="ARBA" id="ARBA00023125"/>
    </source>
</evidence>
<dbReference type="InterPro" id="IPR013762">
    <property type="entry name" value="Integrase-like_cat_sf"/>
</dbReference>
<dbReference type="RefSeq" id="WP_244642740.1">
    <property type="nucleotide sequence ID" value="NZ_BNCG01000002.1"/>
</dbReference>
<keyword evidence="5" id="KW-1185">Reference proteome</keyword>
<dbReference type="InterPro" id="IPR011010">
    <property type="entry name" value="DNA_brk_join_enz"/>
</dbReference>
<reference evidence="5" key="1">
    <citation type="journal article" date="2019" name="Int. J. Syst. Evol. Microbiol.">
        <title>The Global Catalogue of Microorganisms (GCM) 10K type strain sequencing project: providing services to taxonomists for standard genome sequencing and annotation.</title>
        <authorList>
            <consortium name="The Broad Institute Genomics Platform"/>
            <consortium name="The Broad Institute Genome Sequencing Center for Infectious Disease"/>
            <person name="Wu L."/>
            <person name="Ma J."/>
        </authorList>
    </citation>
    <scope>NUCLEOTIDE SEQUENCE [LARGE SCALE GENOMIC DNA]</scope>
    <source>
        <strain evidence="5">KCTC 42282</strain>
    </source>
</reference>
<dbReference type="Proteomes" id="UP001595704">
    <property type="component" value="Unassembled WGS sequence"/>
</dbReference>
<organism evidence="4 5">
    <name type="scientific">Camelimonas fluminis</name>
    <dbReference type="NCBI Taxonomy" id="1576911"/>
    <lineage>
        <taxon>Bacteria</taxon>
        <taxon>Pseudomonadati</taxon>
        <taxon>Pseudomonadota</taxon>
        <taxon>Alphaproteobacteria</taxon>
        <taxon>Hyphomicrobiales</taxon>
        <taxon>Chelatococcaceae</taxon>
        <taxon>Camelimonas</taxon>
    </lineage>
</organism>
<protein>
    <submittedName>
        <fullName evidence="4">Integrase</fullName>
    </submittedName>
</protein>
<evidence type="ECO:0000256" key="3">
    <source>
        <dbReference type="SAM" id="MobiDB-lite"/>
    </source>
</evidence>
<comment type="caution">
    <text evidence="4">The sequence shown here is derived from an EMBL/GenBank/DDBJ whole genome shotgun (WGS) entry which is preliminary data.</text>
</comment>
<evidence type="ECO:0000313" key="5">
    <source>
        <dbReference type="Proteomes" id="UP001595704"/>
    </source>
</evidence>
<accession>A0ABV7UG46</accession>